<evidence type="ECO:0000256" key="4">
    <source>
        <dbReference type="ARBA" id="ARBA00022490"/>
    </source>
</evidence>
<keyword evidence="4" id="KW-0963">Cytoplasm</keyword>
<keyword evidence="8" id="KW-0949">S-adenosyl-L-methionine</keyword>
<comment type="similarity">
    <text evidence="2">Belongs to the RNA methyltransferase RsmE family.</text>
</comment>
<evidence type="ECO:0000256" key="10">
    <source>
        <dbReference type="ARBA" id="ARBA00047944"/>
    </source>
</evidence>
<evidence type="ECO:0000256" key="5">
    <source>
        <dbReference type="ARBA" id="ARBA00022552"/>
    </source>
</evidence>
<comment type="subcellular location">
    <subcellularLocation>
        <location evidence="1">Cytoplasm</location>
    </subcellularLocation>
</comment>
<comment type="function">
    <text evidence="9">Specifically methylates the N3 position of the uracil ring of uridine 1498 (m3U1498) in 16S rRNA. Acts on the fully assembled 30S ribosomal subunit.</text>
</comment>
<feature type="domain" description="Ribosomal RNA small subunit methyltransferase E methyltransferase" evidence="12">
    <location>
        <begin position="151"/>
        <end position="305"/>
    </location>
</feature>
<evidence type="ECO:0000313" key="14">
    <source>
        <dbReference type="EMBL" id="KAG6482604.1"/>
    </source>
</evidence>
<dbReference type="GO" id="GO:0005737">
    <property type="term" value="C:cytoplasm"/>
    <property type="evidence" value="ECO:0007669"/>
    <property type="project" value="UniProtKB-SubCell"/>
</dbReference>
<evidence type="ECO:0000256" key="11">
    <source>
        <dbReference type="SAM" id="Phobius"/>
    </source>
</evidence>
<evidence type="ECO:0000256" key="2">
    <source>
        <dbReference type="ARBA" id="ARBA00005528"/>
    </source>
</evidence>
<keyword evidence="6" id="KW-0489">Methyltransferase</keyword>
<evidence type="ECO:0000313" key="15">
    <source>
        <dbReference type="Proteomes" id="UP000734854"/>
    </source>
</evidence>
<keyword evidence="11" id="KW-0472">Membrane</keyword>
<dbReference type="FunFam" id="3.40.1280.10:FF:000018">
    <property type="entry name" value="uncharacterized protein LOC106771328 isoform X2"/>
    <property type="match status" value="1"/>
</dbReference>
<keyword evidence="15" id="KW-1185">Reference proteome</keyword>
<dbReference type="SUPFAM" id="SSF88697">
    <property type="entry name" value="PUA domain-like"/>
    <property type="match status" value="1"/>
</dbReference>
<dbReference type="Proteomes" id="UP000734854">
    <property type="component" value="Unassembled WGS sequence"/>
</dbReference>
<dbReference type="EMBL" id="JACMSC010000016">
    <property type="protein sequence ID" value="KAG6482604.1"/>
    <property type="molecule type" value="Genomic_DNA"/>
</dbReference>
<dbReference type="SUPFAM" id="SSF75217">
    <property type="entry name" value="alpha/beta knot"/>
    <property type="match status" value="1"/>
</dbReference>
<evidence type="ECO:0000259" key="12">
    <source>
        <dbReference type="Pfam" id="PF04452"/>
    </source>
</evidence>
<evidence type="ECO:0000256" key="6">
    <source>
        <dbReference type="ARBA" id="ARBA00022603"/>
    </source>
</evidence>
<keyword evidence="11" id="KW-1133">Transmembrane helix</keyword>
<evidence type="ECO:0000256" key="9">
    <source>
        <dbReference type="ARBA" id="ARBA00025699"/>
    </source>
</evidence>
<dbReference type="NCBIfam" id="TIGR00046">
    <property type="entry name" value="RsmE family RNA methyltransferase"/>
    <property type="match status" value="1"/>
</dbReference>
<evidence type="ECO:0000256" key="3">
    <source>
        <dbReference type="ARBA" id="ARBA00012328"/>
    </source>
</evidence>
<dbReference type="Pfam" id="PF20260">
    <property type="entry name" value="PUA_4"/>
    <property type="match status" value="1"/>
</dbReference>
<sequence>MPRVSPRLPLCGGLLCRTWRRGFSGGLRVVPSDAAGSQSRGGLPRFHSPLLLPSKAAKSLTLFSQYAAVFFFFFFFCSYFVELLGNVVRIQGDEFWHMSKVLRLGPNDRVQLFDGKGGLVEGCIQSVSRAGLDIMAVEEPQVVPPQGIQWHVYAAFGTLKGGRADWLVEKCTELGASSVTPILTERSHTIAENRVERLERVVVAAAKQCQRLHQMTLNPPLKLQKLLSLVSESKLAFLASAEETPLMNVLYHSTAQESGILIVGPEGDFTDDEVKLLAEAGATPVGLGSCRLRVETATIALLSTLMLWSDVQKIQLHL</sequence>
<dbReference type="PANTHER" id="PTHR30027">
    <property type="entry name" value="RIBOSOMAL RNA SMALL SUBUNIT METHYLTRANSFERASE E"/>
    <property type="match status" value="1"/>
</dbReference>
<proteinExistence type="inferred from homology"/>
<name>A0A8J5FHT1_ZINOF</name>
<feature type="transmembrane region" description="Helical" evidence="11">
    <location>
        <begin position="60"/>
        <end position="81"/>
    </location>
</feature>
<dbReference type="InterPro" id="IPR029028">
    <property type="entry name" value="Alpha/beta_knot_MTases"/>
</dbReference>
<protein>
    <recommendedName>
        <fullName evidence="3">16S rRNA (uracil(1498)-N(3))-methyltransferase</fullName>
        <ecNumber evidence="3">2.1.1.193</ecNumber>
    </recommendedName>
</protein>
<dbReference type="InterPro" id="IPR015947">
    <property type="entry name" value="PUA-like_sf"/>
</dbReference>
<evidence type="ECO:0000256" key="7">
    <source>
        <dbReference type="ARBA" id="ARBA00022679"/>
    </source>
</evidence>
<dbReference type="GO" id="GO:0070042">
    <property type="term" value="F:rRNA (uridine-N3-)-methyltransferase activity"/>
    <property type="evidence" value="ECO:0007669"/>
    <property type="project" value="TreeGrafter"/>
</dbReference>
<accession>A0A8J5FHT1</accession>
<dbReference type="Pfam" id="PF04452">
    <property type="entry name" value="Methyltrans_RNA"/>
    <property type="match status" value="1"/>
</dbReference>
<dbReference type="PANTHER" id="PTHR30027:SF3">
    <property type="entry name" value="16S RRNA (URACIL(1498)-N(3))-METHYLTRANSFERASE"/>
    <property type="match status" value="1"/>
</dbReference>
<dbReference type="InterPro" id="IPR046886">
    <property type="entry name" value="RsmE_MTase_dom"/>
</dbReference>
<gene>
    <name evidence="14" type="ORF">ZIOFF_059236</name>
</gene>
<comment type="catalytic activity">
    <reaction evidence="10">
        <text>uridine(1498) in 16S rRNA + S-adenosyl-L-methionine = N(3)-methyluridine(1498) in 16S rRNA + S-adenosyl-L-homocysteine + H(+)</text>
        <dbReference type="Rhea" id="RHEA:42920"/>
        <dbReference type="Rhea" id="RHEA-COMP:10283"/>
        <dbReference type="Rhea" id="RHEA-COMP:10284"/>
        <dbReference type="ChEBI" id="CHEBI:15378"/>
        <dbReference type="ChEBI" id="CHEBI:57856"/>
        <dbReference type="ChEBI" id="CHEBI:59789"/>
        <dbReference type="ChEBI" id="CHEBI:65315"/>
        <dbReference type="ChEBI" id="CHEBI:74502"/>
        <dbReference type="EC" id="2.1.1.193"/>
    </reaction>
</comment>
<evidence type="ECO:0000259" key="13">
    <source>
        <dbReference type="Pfam" id="PF20260"/>
    </source>
</evidence>
<organism evidence="14 15">
    <name type="scientific">Zingiber officinale</name>
    <name type="common">Ginger</name>
    <name type="synonym">Amomum zingiber</name>
    <dbReference type="NCBI Taxonomy" id="94328"/>
    <lineage>
        <taxon>Eukaryota</taxon>
        <taxon>Viridiplantae</taxon>
        <taxon>Streptophyta</taxon>
        <taxon>Embryophyta</taxon>
        <taxon>Tracheophyta</taxon>
        <taxon>Spermatophyta</taxon>
        <taxon>Magnoliopsida</taxon>
        <taxon>Liliopsida</taxon>
        <taxon>Zingiberales</taxon>
        <taxon>Zingiberaceae</taxon>
        <taxon>Zingiber</taxon>
    </lineage>
</organism>
<dbReference type="EC" id="2.1.1.193" evidence="3"/>
<keyword evidence="11" id="KW-0812">Transmembrane</keyword>
<reference evidence="14 15" key="1">
    <citation type="submission" date="2020-08" db="EMBL/GenBank/DDBJ databases">
        <title>Plant Genome Project.</title>
        <authorList>
            <person name="Zhang R.-G."/>
        </authorList>
    </citation>
    <scope>NUCLEOTIDE SEQUENCE [LARGE SCALE GENOMIC DNA]</scope>
    <source>
        <tissue evidence="14">Rhizome</tissue>
    </source>
</reference>
<dbReference type="CDD" id="cd18084">
    <property type="entry name" value="RsmE-like"/>
    <property type="match status" value="1"/>
</dbReference>
<dbReference type="GO" id="GO:0070475">
    <property type="term" value="P:rRNA base methylation"/>
    <property type="evidence" value="ECO:0007669"/>
    <property type="project" value="TreeGrafter"/>
</dbReference>
<keyword evidence="7" id="KW-0808">Transferase</keyword>
<dbReference type="AlphaFoldDB" id="A0A8J5FHT1"/>
<dbReference type="InterPro" id="IPR029026">
    <property type="entry name" value="tRNA_m1G_MTases_N"/>
</dbReference>
<feature type="domain" description="Ribosomal RNA small subunit methyltransferase E PUA-like" evidence="13">
    <location>
        <begin position="90"/>
        <end position="129"/>
    </location>
</feature>
<dbReference type="InterPro" id="IPR006700">
    <property type="entry name" value="RsmE"/>
</dbReference>
<evidence type="ECO:0000256" key="8">
    <source>
        <dbReference type="ARBA" id="ARBA00022691"/>
    </source>
</evidence>
<dbReference type="Gene3D" id="3.40.1280.10">
    <property type="match status" value="1"/>
</dbReference>
<keyword evidence="5" id="KW-0698">rRNA processing</keyword>
<evidence type="ECO:0000256" key="1">
    <source>
        <dbReference type="ARBA" id="ARBA00004496"/>
    </source>
</evidence>
<dbReference type="InterPro" id="IPR046887">
    <property type="entry name" value="RsmE_PUA-like"/>
</dbReference>
<comment type="caution">
    <text evidence="14">The sequence shown here is derived from an EMBL/GenBank/DDBJ whole genome shotgun (WGS) entry which is preliminary data.</text>
</comment>